<sequence length="288" mass="32663">MVFWLIFFYALYKVLSFLWDFVRFKNIKPGSVVLITGGCQGLGKDLAIKYASQKCCIAIWDISTELFDIVKHEIQQVGGSVFICKCDISSDDDVDRAAKETLNHFGAVDIVVNNAAISNNRYFEEISMGNFKKIYDINVLGQVRVAKKFVDCASQFVIITSVLSKVPAEKASDYCGTKAAVDLIFRSWRFELKRKNSQIKITMIYPAHMKTRMFEGYLAKNAPFIPSLNTKDVAEEIYNAVCLKKEELYLPFIFVHVANIGNIFPSKIRDLLMMWISKGALDNVSPRV</sequence>
<dbReference type="OrthoDB" id="312442at2759"/>
<keyword evidence="4" id="KW-1185">Reference proteome</keyword>
<dbReference type="GO" id="GO:0016616">
    <property type="term" value="F:oxidoreductase activity, acting on the CH-OH group of donors, NAD or NADP as acceptor"/>
    <property type="evidence" value="ECO:0007669"/>
    <property type="project" value="TreeGrafter"/>
</dbReference>
<evidence type="ECO:0000256" key="1">
    <source>
        <dbReference type="ARBA" id="ARBA00006484"/>
    </source>
</evidence>
<evidence type="ECO:0000313" key="4">
    <source>
        <dbReference type="Proteomes" id="UP000187209"/>
    </source>
</evidence>
<dbReference type="PROSITE" id="PS00061">
    <property type="entry name" value="ADH_SHORT"/>
    <property type="match status" value="1"/>
</dbReference>
<dbReference type="PANTHER" id="PTHR24322:SF736">
    <property type="entry name" value="RETINOL DEHYDROGENASE 10"/>
    <property type="match status" value="1"/>
</dbReference>
<dbReference type="SUPFAM" id="SSF51735">
    <property type="entry name" value="NAD(P)-binding Rossmann-fold domains"/>
    <property type="match status" value="1"/>
</dbReference>
<keyword evidence="2" id="KW-0560">Oxidoreductase</keyword>
<dbReference type="Proteomes" id="UP000187209">
    <property type="component" value="Unassembled WGS sequence"/>
</dbReference>
<reference evidence="3 4" key="1">
    <citation type="submission" date="2016-11" db="EMBL/GenBank/DDBJ databases">
        <title>The macronuclear genome of Stentor coeruleus: a giant cell with tiny introns.</title>
        <authorList>
            <person name="Slabodnick M."/>
            <person name="Ruby J.G."/>
            <person name="Reiff S.B."/>
            <person name="Swart E.C."/>
            <person name="Gosai S."/>
            <person name="Prabakaran S."/>
            <person name="Witkowska E."/>
            <person name="Larue G.E."/>
            <person name="Fisher S."/>
            <person name="Freeman R.M."/>
            <person name="Gunawardena J."/>
            <person name="Chu W."/>
            <person name="Stover N.A."/>
            <person name="Gregory B.D."/>
            <person name="Nowacki M."/>
            <person name="Derisi J."/>
            <person name="Roy S.W."/>
            <person name="Marshall W.F."/>
            <person name="Sood P."/>
        </authorList>
    </citation>
    <scope>NUCLEOTIDE SEQUENCE [LARGE SCALE GENOMIC DNA]</scope>
    <source>
        <strain evidence="3">WM001</strain>
    </source>
</reference>
<dbReference type="InterPro" id="IPR002347">
    <property type="entry name" value="SDR_fam"/>
</dbReference>
<proteinExistence type="inferred from homology"/>
<comment type="similarity">
    <text evidence="1">Belongs to the short-chain dehydrogenases/reductases (SDR) family.</text>
</comment>
<dbReference type="Pfam" id="PF00106">
    <property type="entry name" value="adh_short"/>
    <property type="match status" value="1"/>
</dbReference>
<dbReference type="PANTHER" id="PTHR24322">
    <property type="entry name" value="PKSB"/>
    <property type="match status" value="1"/>
</dbReference>
<protein>
    <submittedName>
        <fullName evidence="3">Uncharacterized protein</fullName>
    </submittedName>
</protein>
<dbReference type="AlphaFoldDB" id="A0A1R2AWA5"/>
<evidence type="ECO:0000313" key="3">
    <source>
        <dbReference type="EMBL" id="OMJ68806.1"/>
    </source>
</evidence>
<accession>A0A1R2AWA5</accession>
<name>A0A1R2AWA5_9CILI</name>
<dbReference type="EMBL" id="MPUH01001279">
    <property type="protein sequence ID" value="OMJ68806.1"/>
    <property type="molecule type" value="Genomic_DNA"/>
</dbReference>
<comment type="caution">
    <text evidence="3">The sequence shown here is derived from an EMBL/GenBank/DDBJ whole genome shotgun (WGS) entry which is preliminary data.</text>
</comment>
<dbReference type="InterPro" id="IPR020904">
    <property type="entry name" value="Sc_DH/Rdtase_CS"/>
</dbReference>
<evidence type="ECO:0000256" key="2">
    <source>
        <dbReference type="ARBA" id="ARBA00023002"/>
    </source>
</evidence>
<dbReference type="PRINTS" id="PR00081">
    <property type="entry name" value="GDHRDH"/>
</dbReference>
<dbReference type="Gene3D" id="3.40.50.720">
    <property type="entry name" value="NAD(P)-binding Rossmann-like Domain"/>
    <property type="match status" value="1"/>
</dbReference>
<gene>
    <name evidence="3" type="ORF">SteCoe_33647</name>
</gene>
<dbReference type="InterPro" id="IPR036291">
    <property type="entry name" value="NAD(P)-bd_dom_sf"/>
</dbReference>
<organism evidence="3 4">
    <name type="scientific">Stentor coeruleus</name>
    <dbReference type="NCBI Taxonomy" id="5963"/>
    <lineage>
        <taxon>Eukaryota</taxon>
        <taxon>Sar</taxon>
        <taxon>Alveolata</taxon>
        <taxon>Ciliophora</taxon>
        <taxon>Postciliodesmatophora</taxon>
        <taxon>Heterotrichea</taxon>
        <taxon>Heterotrichida</taxon>
        <taxon>Stentoridae</taxon>
        <taxon>Stentor</taxon>
    </lineage>
</organism>